<sequence>MRVMDVKWRRMEKGWDMIISLHFSDDKDNQLYHHISVKIPQTSPEGPEARAIQSPRACATRFPMMQSQGLLFVWPDENGWERARATKPPM</sequence>
<proteinExistence type="predicted"/>
<dbReference type="AlphaFoldDB" id="A0A2N9EY82"/>
<gene>
    <name evidence="1" type="ORF">FSB_LOCUS7694</name>
</gene>
<evidence type="ECO:0000313" key="1">
    <source>
        <dbReference type="EMBL" id="SPC79812.1"/>
    </source>
</evidence>
<protein>
    <submittedName>
        <fullName evidence="1">Uncharacterized protein</fullName>
    </submittedName>
</protein>
<organism evidence="1">
    <name type="scientific">Fagus sylvatica</name>
    <name type="common">Beechnut</name>
    <dbReference type="NCBI Taxonomy" id="28930"/>
    <lineage>
        <taxon>Eukaryota</taxon>
        <taxon>Viridiplantae</taxon>
        <taxon>Streptophyta</taxon>
        <taxon>Embryophyta</taxon>
        <taxon>Tracheophyta</taxon>
        <taxon>Spermatophyta</taxon>
        <taxon>Magnoliopsida</taxon>
        <taxon>eudicotyledons</taxon>
        <taxon>Gunneridae</taxon>
        <taxon>Pentapetalae</taxon>
        <taxon>rosids</taxon>
        <taxon>fabids</taxon>
        <taxon>Fagales</taxon>
        <taxon>Fagaceae</taxon>
        <taxon>Fagus</taxon>
    </lineage>
</organism>
<dbReference type="EMBL" id="OIVN01000413">
    <property type="protein sequence ID" value="SPC79812.1"/>
    <property type="molecule type" value="Genomic_DNA"/>
</dbReference>
<accession>A0A2N9EY82</accession>
<reference evidence="1" key="1">
    <citation type="submission" date="2018-02" db="EMBL/GenBank/DDBJ databases">
        <authorList>
            <person name="Cohen D.B."/>
            <person name="Kent A.D."/>
        </authorList>
    </citation>
    <scope>NUCLEOTIDE SEQUENCE</scope>
</reference>
<name>A0A2N9EY82_FAGSY</name>